<dbReference type="InterPro" id="IPR050553">
    <property type="entry name" value="Thioredoxin_ResA/DsbE_sf"/>
</dbReference>
<comment type="subcellular location">
    <subcellularLocation>
        <location evidence="1">Cell envelope</location>
    </subcellularLocation>
</comment>
<feature type="compositionally biased region" description="Pro residues" evidence="5">
    <location>
        <begin position="123"/>
        <end position="132"/>
    </location>
</feature>
<reference evidence="7 8" key="1">
    <citation type="submission" date="2019-03" db="EMBL/GenBank/DDBJ databases">
        <title>Deep-cultivation of Planctomycetes and their phenomic and genomic characterization uncovers novel biology.</title>
        <authorList>
            <person name="Wiegand S."/>
            <person name="Jogler M."/>
            <person name="Boedeker C."/>
            <person name="Pinto D."/>
            <person name="Vollmers J."/>
            <person name="Rivas-Marin E."/>
            <person name="Kohn T."/>
            <person name="Peeters S.H."/>
            <person name="Heuer A."/>
            <person name="Rast P."/>
            <person name="Oberbeckmann S."/>
            <person name="Bunk B."/>
            <person name="Jeske O."/>
            <person name="Meyerdierks A."/>
            <person name="Storesund J.E."/>
            <person name="Kallscheuer N."/>
            <person name="Luecker S."/>
            <person name="Lage O.M."/>
            <person name="Pohl T."/>
            <person name="Merkel B.J."/>
            <person name="Hornburger P."/>
            <person name="Mueller R.-W."/>
            <person name="Bruemmer F."/>
            <person name="Labrenz M."/>
            <person name="Spormann A.M."/>
            <person name="Op den Camp H."/>
            <person name="Overmann J."/>
            <person name="Amann R."/>
            <person name="Jetten M.S.M."/>
            <person name="Mascher T."/>
            <person name="Medema M.H."/>
            <person name="Devos D.P."/>
            <person name="Kaster A.-K."/>
            <person name="Ovreas L."/>
            <person name="Rohde M."/>
            <person name="Galperin M.Y."/>
            <person name="Jogler C."/>
        </authorList>
    </citation>
    <scope>NUCLEOTIDE SEQUENCE [LARGE SCALE GENOMIC DNA]</scope>
    <source>
        <strain evidence="7 8">Enr13</strain>
    </source>
</reference>
<proteinExistence type="predicted"/>
<dbReference type="EMBL" id="CP037423">
    <property type="protein sequence ID" value="QDV43790.1"/>
    <property type="molecule type" value="Genomic_DNA"/>
</dbReference>
<keyword evidence="2" id="KW-0201">Cytochrome c-type biogenesis</keyword>
<accession>A0A518HSF0</accession>
<feature type="compositionally biased region" description="Low complexity" evidence="5">
    <location>
        <begin position="52"/>
        <end position="66"/>
    </location>
</feature>
<dbReference type="GO" id="GO:0017004">
    <property type="term" value="P:cytochrome complex assembly"/>
    <property type="evidence" value="ECO:0007669"/>
    <property type="project" value="UniProtKB-KW"/>
</dbReference>
<feature type="compositionally biased region" description="Polar residues" evidence="5">
    <location>
        <begin position="91"/>
        <end position="100"/>
    </location>
</feature>
<dbReference type="PANTHER" id="PTHR42852">
    <property type="entry name" value="THIOL:DISULFIDE INTERCHANGE PROTEIN DSBE"/>
    <property type="match status" value="1"/>
</dbReference>
<dbReference type="AlphaFoldDB" id="A0A518HSF0"/>
<dbReference type="Proteomes" id="UP000319004">
    <property type="component" value="Chromosome"/>
</dbReference>
<evidence type="ECO:0000259" key="6">
    <source>
        <dbReference type="PROSITE" id="PS51352"/>
    </source>
</evidence>
<dbReference type="InterPro" id="IPR036249">
    <property type="entry name" value="Thioredoxin-like_sf"/>
</dbReference>
<protein>
    <submittedName>
        <fullName evidence="7">Thiol-disulfide oxidoreductase ResA</fullName>
    </submittedName>
</protein>
<keyword evidence="8" id="KW-1185">Reference proteome</keyword>
<keyword evidence="3" id="KW-1015">Disulfide bond</keyword>
<dbReference type="PANTHER" id="PTHR42852:SF6">
    <property type="entry name" value="THIOL:DISULFIDE INTERCHANGE PROTEIN DSBE"/>
    <property type="match status" value="1"/>
</dbReference>
<evidence type="ECO:0000256" key="1">
    <source>
        <dbReference type="ARBA" id="ARBA00004196"/>
    </source>
</evidence>
<feature type="region of interest" description="Disordered" evidence="5">
    <location>
        <begin position="80"/>
        <end position="147"/>
    </location>
</feature>
<gene>
    <name evidence="7" type="primary">resA_8</name>
    <name evidence="7" type="ORF">Enr13x_36490</name>
</gene>
<evidence type="ECO:0000256" key="2">
    <source>
        <dbReference type="ARBA" id="ARBA00022748"/>
    </source>
</evidence>
<evidence type="ECO:0000313" key="8">
    <source>
        <dbReference type="Proteomes" id="UP000319004"/>
    </source>
</evidence>
<name>A0A518HSF0_9BACT</name>
<sequence length="608" mass="64661">MRYSWATRVLSRLSMNLSMRIRLLSGKSANALFVVLLSAVFVMPGCSRSDSEPSPDAPDAQAAAAGEGDDALIRSAAEMAASGEEPEVGSDSFSQQTTPMPATIGDRDDLAGRRTAPGGSTAPSPPDSPANSPPGFELAESTTIPAGIPEMIGTAEAGTAQRELRDDLTPDALMTYLEESDRDMEMLARGRNQLQDPNQANQLMQQLVKSKLQASVRLQDHADATAEQRTAGLRGRLQALSHLSAMGDLGSAKALEALARENLSSPEATIAGDSRIVLIGFAIDGLRAGRESAAQEIVSLIQGMKASRTPDIPAVLMMAEARQVLANYGLIDESAQVREKILALYGNSPDKMIAQVAADAAGTAKYDSARRLLGEILENENVALARWTETVTDLVREAPEMNTVEFLGTSALQLEAARRDAFVEETFRILADGFSETDSATANEIATARMAMEARRDVIGTSFDALANLPTIDGNGISSASVKGKVVLMPFWAVTIPPSLQIIPMLNEIRSRHPDQIAIVGMNLDSEQAPLGEFVAQNDLGFPSFRSISSASGDQGNPIATKFGLVSLPFVAIFNQDGKVAALDFTGMQLDATVERLVQSTDQAPEAE</sequence>
<dbReference type="Gene3D" id="3.40.30.10">
    <property type="entry name" value="Glutaredoxin"/>
    <property type="match status" value="1"/>
</dbReference>
<dbReference type="InterPro" id="IPR013766">
    <property type="entry name" value="Thioredoxin_domain"/>
</dbReference>
<dbReference type="KEGG" id="snep:Enr13x_36490"/>
<dbReference type="GO" id="GO:0030313">
    <property type="term" value="C:cell envelope"/>
    <property type="evidence" value="ECO:0007669"/>
    <property type="project" value="UniProtKB-SubCell"/>
</dbReference>
<dbReference type="InterPro" id="IPR012336">
    <property type="entry name" value="Thioredoxin-like_fold"/>
</dbReference>
<dbReference type="Pfam" id="PF13905">
    <property type="entry name" value="Thioredoxin_8"/>
    <property type="match status" value="1"/>
</dbReference>
<evidence type="ECO:0000256" key="4">
    <source>
        <dbReference type="ARBA" id="ARBA00023284"/>
    </source>
</evidence>
<dbReference type="SUPFAM" id="SSF52833">
    <property type="entry name" value="Thioredoxin-like"/>
    <property type="match status" value="1"/>
</dbReference>
<dbReference type="PROSITE" id="PS51352">
    <property type="entry name" value="THIOREDOXIN_2"/>
    <property type="match status" value="1"/>
</dbReference>
<feature type="domain" description="Thioredoxin" evidence="6">
    <location>
        <begin position="457"/>
        <end position="606"/>
    </location>
</feature>
<evidence type="ECO:0000313" key="7">
    <source>
        <dbReference type="EMBL" id="QDV43790.1"/>
    </source>
</evidence>
<organism evidence="7 8">
    <name type="scientific">Stieleria neptunia</name>
    <dbReference type="NCBI Taxonomy" id="2527979"/>
    <lineage>
        <taxon>Bacteria</taxon>
        <taxon>Pseudomonadati</taxon>
        <taxon>Planctomycetota</taxon>
        <taxon>Planctomycetia</taxon>
        <taxon>Pirellulales</taxon>
        <taxon>Pirellulaceae</taxon>
        <taxon>Stieleria</taxon>
    </lineage>
</organism>
<feature type="region of interest" description="Disordered" evidence="5">
    <location>
        <begin position="46"/>
        <end position="67"/>
    </location>
</feature>
<evidence type="ECO:0000256" key="3">
    <source>
        <dbReference type="ARBA" id="ARBA00023157"/>
    </source>
</evidence>
<keyword evidence="4" id="KW-0676">Redox-active center</keyword>
<evidence type="ECO:0000256" key="5">
    <source>
        <dbReference type="SAM" id="MobiDB-lite"/>
    </source>
</evidence>
<dbReference type="CDD" id="cd02966">
    <property type="entry name" value="TlpA_like_family"/>
    <property type="match status" value="1"/>
</dbReference>